<feature type="transmembrane region" description="Helical" evidence="2">
    <location>
        <begin position="327"/>
        <end position="349"/>
    </location>
</feature>
<sequence>MKTNLLKTVEVLLVFSIVFAIVSIFLKYVILNESTYLSIFDKSGVYAEVKDSIYKKIDNLLSSKNINFDIKKSIITDEDIKRETNNAVYGVLEYLKTGENNITPPDTSIYKQRVSDMLDTVINGMLKPSNGDLSFNSNFYVKNMAYTKSSLKGNEMNYLKKTTRDGQDTLEVEKLMSKSEAEAKVREILKEKGLTEEEAIEKATKKGITEEQALKILAGYGITIDDYGSGENNSEATTNADSNGNSKVNAQDSNGGSSKDATSSKNENQDSISAKQDNKGVKTQLDNIKNKLLDEASKSIDQEVEKMNFNKVLESSKFQKLAKVTSIIYRLFWLFIMIPIFIMAILIKINAKGLNSSLKYIGMAFLFAGLILVAVASSVYFLKIYENINISPVYIKDTVYTIVRHSLMVLAEYGAVALVMGLLMLIPTKKYLIK</sequence>
<keyword evidence="2" id="KW-0472">Membrane</keyword>
<gene>
    <name evidence="3" type="ORF">ACJDTP_00745</name>
</gene>
<feature type="region of interest" description="Disordered" evidence="1">
    <location>
        <begin position="232"/>
        <end position="281"/>
    </location>
</feature>
<evidence type="ECO:0000256" key="1">
    <source>
        <dbReference type="SAM" id="MobiDB-lite"/>
    </source>
</evidence>
<reference evidence="3 4" key="1">
    <citation type="submission" date="2024-11" db="EMBL/GenBank/DDBJ databases">
        <authorList>
            <person name="Heng Y.C."/>
            <person name="Lim A.C.H."/>
            <person name="Lee J.K.Y."/>
            <person name="Kittelmann S."/>
        </authorList>
    </citation>
    <scope>NUCLEOTIDE SEQUENCE [LARGE SCALE GENOMIC DNA]</scope>
    <source>
        <strain evidence="3 4">WILCCON 0112</strain>
    </source>
</reference>
<comment type="caution">
    <text evidence="3">The sequence shown here is derived from an EMBL/GenBank/DDBJ whole genome shotgun (WGS) entry which is preliminary data.</text>
</comment>
<dbReference type="RefSeq" id="WP_406760207.1">
    <property type="nucleotide sequence ID" value="NZ_JBJIAB010000001.1"/>
</dbReference>
<keyword evidence="2" id="KW-0812">Transmembrane</keyword>
<keyword evidence="2" id="KW-1133">Transmembrane helix</keyword>
<evidence type="ECO:0008006" key="5">
    <source>
        <dbReference type="Google" id="ProtNLM"/>
    </source>
</evidence>
<feature type="transmembrane region" description="Helical" evidence="2">
    <location>
        <begin position="402"/>
        <end position="426"/>
    </location>
</feature>
<name>A0ABW8RY10_9CLOT</name>
<evidence type="ECO:0000256" key="2">
    <source>
        <dbReference type="SAM" id="Phobius"/>
    </source>
</evidence>
<proteinExistence type="predicted"/>
<feature type="transmembrane region" description="Helical" evidence="2">
    <location>
        <begin position="12"/>
        <end position="31"/>
    </location>
</feature>
<keyword evidence="4" id="KW-1185">Reference proteome</keyword>
<protein>
    <recommendedName>
        <fullName evidence="5">ABC transporter permease</fullName>
    </recommendedName>
</protein>
<feature type="transmembrane region" description="Helical" evidence="2">
    <location>
        <begin position="361"/>
        <end position="382"/>
    </location>
</feature>
<accession>A0ABW8RY10</accession>
<organism evidence="3 4">
    <name type="scientific">Candidatus Clostridium helianthi</name>
    <dbReference type="NCBI Taxonomy" id="3381660"/>
    <lineage>
        <taxon>Bacteria</taxon>
        <taxon>Bacillati</taxon>
        <taxon>Bacillota</taxon>
        <taxon>Clostridia</taxon>
        <taxon>Eubacteriales</taxon>
        <taxon>Clostridiaceae</taxon>
        <taxon>Clostridium</taxon>
    </lineage>
</organism>
<dbReference type="Proteomes" id="UP001623600">
    <property type="component" value="Unassembled WGS sequence"/>
</dbReference>
<evidence type="ECO:0000313" key="4">
    <source>
        <dbReference type="Proteomes" id="UP001623600"/>
    </source>
</evidence>
<dbReference type="EMBL" id="JBJIAB010000001">
    <property type="protein sequence ID" value="MFL0163588.1"/>
    <property type="molecule type" value="Genomic_DNA"/>
</dbReference>
<feature type="compositionally biased region" description="Polar residues" evidence="1">
    <location>
        <begin position="232"/>
        <end position="275"/>
    </location>
</feature>
<evidence type="ECO:0000313" key="3">
    <source>
        <dbReference type="EMBL" id="MFL0163588.1"/>
    </source>
</evidence>